<evidence type="ECO:0000313" key="3">
    <source>
        <dbReference type="Proteomes" id="UP001209570"/>
    </source>
</evidence>
<name>A0AAD5LQD6_PYTIN</name>
<evidence type="ECO:0000256" key="1">
    <source>
        <dbReference type="SAM" id="Coils"/>
    </source>
</evidence>
<sequence length="119" mass="13419">MPLVASARIRAAEALASRRADQVVSARRALSDLRCQLHEAQADEEEAVRNCRKLRNLLRECEEELEAAAHVAEAHEDCEDTKATLRAQVTELEEELLPSPGVNHLLTPAQARHVFRFLW</sequence>
<organism evidence="2 3">
    <name type="scientific">Pythium insidiosum</name>
    <name type="common">Pythiosis disease agent</name>
    <dbReference type="NCBI Taxonomy" id="114742"/>
    <lineage>
        <taxon>Eukaryota</taxon>
        <taxon>Sar</taxon>
        <taxon>Stramenopiles</taxon>
        <taxon>Oomycota</taxon>
        <taxon>Peronosporomycetes</taxon>
        <taxon>Pythiales</taxon>
        <taxon>Pythiaceae</taxon>
        <taxon>Pythium</taxon>
    </lineage>
</organism>
<gene>
    <name evidence="2" type="ORF">P43SY_011035</name>
</gene>
<dbReference type="EMBL" id="JAKCXM010002180">
    <property type="protein sequence ID" value="KAJ0390396.1"/>
    <property type="molecule type" value="Genomic_DNA"/>
</dbReference>
<proteinExistence type="predicted"/>
<protein>
    <submittedName>
        <fullName evidence="2">Uncharacterized protein</fullName>
    </submittedName>
</protein>
<reference evidence="2" key="1">
    <citation type="submission" date="2021-12" db="EMBL/GenBank/DDBJ databases">
        <title>Prjna785345.</title>
        <authorList>
            <person name="Rujirawat T."/>
            <person name="Krajaejun T."/>
        </authorList>
    </citation>
    <scope>NUCLEOTIDE SEQUENCE</scope>
    <source>
        <strain evidence="2">Pi057C3</strain>
    </source>
</reference>
<evidence type="ECO:0000313" key="2">
    <source>
        <dbReference type="EMBL" id="KAJ0390396.1"/>
    </source>
</evidence>
<accession>A0AAD5LQD6</accession>
<dbReference type="Proteomes" id="UP001209570">
    <property type="component" value="Unassembled WGS sequence"/>
</dbReference>
<keyword evidence="1" id="KW-0175">Coiled coil</keyword>
<keyword evidence="3" id="KW-1185">Reference proteome</keyword>
<feature type="coiled-coil region" evidence="1">
    <location>
        <begin position="23"/>
        <end position="95"/>
    </location>
</feature>
<dbReference type="AlphaFoldDB" id="A0AAD5LQD6"/>
<comment type="caution">
    <text evidence="2">The sequence shown here is derived from an EMBL/GenBank/DDBJ whole genome shotgun (WGS) entry which is preliminary data.</text>
</comment>